<feature type="non-terminal residue" evidence="5">
    <location>
        <position position="138"/>
    </location>
</feature>
<dbReference type="GO" id="GO:0006400">
    <property type="term" value="P:tRNA modification"/>
    <property type="evidence" value="ECO:0007669"/>
    <property type="project" value="TreeGrafter"/>
</dbReference>
<reference evidence="5" key="1">
    <citation type="submission" date="2014-12" db="EMBL/GenBank/DDBJ databases">
        <title>Insight into the proteome of Arion vulgaris.</title>
        <authorList>
            <person name="Aradska J."/>
            <person name="Bulat T."/>
            <person name="Smidak R."/>
            <person name="Sarate P."/>
            <person name="Gangsoo J."/>
            <person name="Sialana F."/>
            <person name="Bilban M."/>
            <person name="Lubec G."/>
        </authorList>
    </citation>
    <scope>NUCLEOTIDE SEQUENCE</scope>
    <source>
        <tissue evidence="5">Skin</tissue>
    </source>
</reference>
<protein>
    <submittedName>
        <fullName evidence="5">Uncharacterized protein</fullName>
    </submittedName>
</protein>
<dbReference type="GO" id="GO:0005524">
    <property type="term" value="F:ATP binding"/>
    <property type="evidence" value="ECO:0007669"/>
    <property type="project" value="UniProtKB-KW"/>
</dbReference>
<dbReference type="GO" id="GO:0005739">
    <property type="term" value="C:mitochondrion"/>
    <property type="evidence" value="ECO:0007669"/>
    <property type="project" value="TreeGrafter"/>
</dbReference>
<dbReference type="Gene3D" id="1.10.20.140">
    <property type="match status" value="1"/>
</dbReference>
<gene>
    <name evidence="5" type="primary">ORF29222</name>
</gene>
<dbReference type="GO" id="GO:0052381">
    <property type="term" value="F:tRNA dimethylallyltransferase activity"/>
    <property type="evidence" value="ECO:0007669"/>
    <property type="project" value="TreeGrafter"/>
</dbReference>
<sequence>SNRRKIIRAIQVYYENGRTLSSILNEQHSGKTDVKSGPLRYPSPCILWVKCRQPELNQRLDSRVDDMMTRGLLAELENFHKEALRLENLKRIGSLEDQTHVYPHGVLQMIGFKEFHEYLQLSSEERNTEDGQKLLHKG</sequence>
<keyword evidence="2" id="KW-0808">Transferase</keyword>
<comment type="similarity">
    <text evidence="1">Belongs to the IPP transferase family.</text>
</comment>
<feature type="non-terminal residue" evidence="5">
    <location>
        <position position="1"/>
    </location>
</feature>
<dbReference type="Pfam" id="PF01715">
    <property type="entry name" value="IPPT"/>
    <property type="match status" value="1"/>
</dbReference>
<evidence type="ECO:0000256" key="2">
    <source>
        <dbReference type="ARBA" id="ARBA00022679"/>
    </source>
</evidence>
<dbReference type="AlphaFoldDB" id="A0A0B6YLI2"/>
<organism evidence="5">
    <name type="scientific">Arion vulgaris</name>
    <dbReference type="NCBI Taxonomy" id="1028688"/>
    <lineage>
        <taxon>Eukaryota</taxon>
        <taxon>Metazoa</taxon>
        <taxon>Spiralia</taxon>
        <taxon>Lophotrochozoa</taxon>
        <taxon>Mollusca</taxon>
        <taxon>Gastropoda</taxon>
        <taxon>Heterobranchia</taxon>
        <taxon>Euthyneura</taxon>
        <taxon>Panpulmonata</taxon>
        <taxon>Eupulmonata</taxon>
        <taxon>Stylommatophora</taxon>
        <taxon>Helicina</taxon>
        <taxon>Arionoidea</taxon>
        <taxon>Arionidae</taxon>
        <taxon>Arion</taxon>
    </lineage>
</organism>
<keyword evidence="4" id="KW-0067">ATP-binding</keyword>
<dbReference type="PANTHER" id="PTHR11088:SF89">
    <property type="entry name" value="TRNA DIMETHYLALLYLTRANSFERASE"/>
    <property type="match status" value="1"/>
</dbReference>
<proteinExistence type="inferred from homology"/>
<evidence type="ECO:0000313" key="5">
    <source>
        <dbReference type="EMBL" id="CEK57074.1"/>
    </source>
</evidence>
<dbReference type="Gene3D" id="3.40.50.300">
    <property type="entry name" value="P-loop containing nucleotide triphosphate hydrolases"/>
    <property type="match status" value="1"/>
</dbReference>
<evidence type="ECO:0000256" key="3">
    <source>
        <dbReference type="ARBA" id="ARBA00022741"/>
    </source>
</evidence>
<dbReference type="EMBL" id="HACG01010209">
    <property type="protein sequence ID" value="CEK57074.1"/>
    <property type="molecule type" value="Transcribed_RNA"/>
</dbReference>
<dbReference type="InterPro" id="IPR027417">
    <property type="entry name" value="P-loop_NTPase"/>
</dbReference>
<name>A0A0B6YLI2_9EUPU</name>
<evidence type="ECO:0000256" key="4">
    <source>
        <dbReference type="ARBA" id="ARBA00022840"/>
    </source>
</evidence>
<keyword evidence="3" id="KW-0547">Nucleotide-binding</keyword>
<dbReference type="PANTHER" id="PTHR11088">
    <property type="entry name" value="TRNA DIMETHYLALLYLTRANSFERASE"/>
    <property type="match status" value="1"/>
</dbReference>
<accession>A0A0B6YLI2</accession>
<dbReference type="InterPro" id="IPR039657">
    <property type="entry name" value="Dimethylallyltransferase"/>
</dbReference>
<evidence type="ECO:0000256" key="1">
    <source>
        <dbReference type="ARBA" id="ARBA00005842"/>
    </source>
</evidence>